<protein>
    <recommendedName>
        <fullName evidence="2">Nucleotidyltransferase</fullName>
    </recommendedName>
</protein>
<proteinExistence type="predicted"/>
<name>A0A0F9RTC5_9ZZZZ</name>
<dbReference type="Pfam" id="PF10127">
    <property type="entry name" value="RlaP"/>
    <property type="match status" value="1"/>
</dbReference>
<dbReference type="PANTHER" id="PTHR34817">
    <property type="entry name" value="NUCLEOTIDYLTRANSFERASE"/>
    <property type="match status" value="1"/>
</dbReference>
<gene>
    <name evidence="1" type="ORF">LCGC14_0556370</name>
</gene>
<dbReference type="EMBL" id="LAZR01000780">
    <property type="protein sequence ID" value="KKN57979.1"/>
    <property type="molecule type" value="Genomic_DNA"/>
</dbReference>
<comment type="caution">
    <text evidence="1">The sequence shown here is derived from an EMBL/GenBank/DDBJ whole genome shotgun (WGS) entry which is preliminary data.</text>
</comment>
<sequence length="254" mass="29529">MEIKEETELISKLKNRVHSSGGKLLNAYISGSHLYGWESEDSDVDIRGCYILRKENFLGLNKPKEVIEIKTEDNKDIVLFEIAKLISLALKGNCNILEEINSPQFYKNADFVKLKQLINNALGKKGIYNSYRGLAEFNYKRFILRGKNTIKKYLYVFRGLMAGIYCLQTGLIKPNIEELNKYFKIKEVNKLLEIKRKGLENEPLKDLEEGKLDLIIKNLFDKIDEAYLKCKMPEIPTPEEIEEINKFLIKLRLE</sequence>
<reference evidence="1" key="1">
    <citation type="journal article" date="2015" name="Nature">
        <title>Complex archaea that bridge the gap between prokaryotes and eukaryotes.</title>
        <authorList>
            <person name="Spang A."/>
            <person name="Saw J.H."/>
            <person name="Jorgensen S.L."/>
            <person name="Zaremba-Niedzwiedzka K."/>
            <person name="Martijn J."/>
            <person name="Lind A.E."/>
            <person name="van Eijk R."/>
            <person name="Schleper C."/>
            <person name="Guy L."/>
            <person name="Ettema T.J."/>
        </authorList>
    </citation>
    <scope>NUCLEOTIDE SEQUENCE</scope>
</reference>
<dbReference type="AlphaFoldDB" id="A0A0F9RTC5"/>
<dbReference type="PANTHER" id="PTHR34817:SF1">
    <property type="entry name" value="NUCLEOTIDYLTRANSFERASE"/>
    <property type="match status" value="1"/>
</dbReference>
<accession>A0A0F9RTC5</accession>
<evidence type="ECO:0000313" key="1">
    <source>
        <dbReference type="EMBL" id="KKN57979.1"/>
    </source>
</evidence>
<dbReference type="InterPro" id="IPR018775">
    <property type="entry name" value="RlaP"/>
</dbReference>
<evidence type="ECO:0008006" key="2">
    <source>
        <dbReference type="Google" id="ProtNLM"/>
    </source>
</evidence>
<organism evidence="1">
    <name type="scientific">marine sediment metagenome</name>
    <dbReference type="NCBI Taxonomy" id="412755"/>
    <lineage>
        <taxon>unclassified sequences</taxon>
        <taxon>metagenomes</taxon>
        <taxon>ecological metagenomes</taxon>
    </lineage>
</organism>